<dbReference type="RefSeq" id="WP_185059130.1">
    <property type="nucleotide sequence ID" value="NZ_BAABJP010000015.1"/>
</dbReference>
<dbReference type="SUPFAM" id="SSF52540">
    <property type="entry name" value="P-loop containing nucleoside triphosphate hydrolases"/>
    <property type="match status" value="1"/>
</dbReference>
<dbReference type="InterPro" id="IPR009003">
    <property type="entry name" value="Peptidase_S1_PA"/>
</dbReference>
<dbReference type="InterPro" id="IPR015943">
    <property type="entry name" value="WD40/YVTN_repeat-like_dom_sf"/>
</dbReference>
<evidence type="ECO:0000313" key="4">
    <source>
        <dbReference type="Proteomes" id="UP001428817"/>
    </source>
</evidence>
<dbReference type="Proteomes" id="UP001428817">
    <property type="component" value="Unassembled WGS sequence"/>
</dbReference>
<dbReference type="Gene3D" id="3.40.50.300">
    <property type="entry name" value="P-loop containing nucleotide triphosphate hydrolases"/>
    <property type="match status" value="1"/>
</dbReference>
<name>A0ABP9Q8R1_9PSEU</name>
<accession>A0ABP9Q8R1</accession>
<dbReference type="InterPro" id="IPR049052">
    <property type="entry name" value="nSTAND1"/>
</dbReference>
<reference evidence="4" key="1">
    <citation type="journal article" date="2019" name="Int. J. Syst. Evol. Microbiol.">
        <title>The Global Catalogue of Microorganisms (GCM) 10K type strain sequencing project: providing services to taxonomists for standard genome sequencing and annotation.</title>
        <authorList>
            <consortium name="The Broad Institute Genomics Platform"/>
            <consortium name="The Broad Institute Genome Sequencing Center for Infectious Disease"/>
            <person name="Wu L."/>
            <person name="Ma J."/>
        </authorList>
    </citation>
    <scope>NUCLEOTIDE SEQUENCE [LARGE SCALE GENOMIC DNA]</scope>
    <source>
        <strain evidence="4">JCM 18303</strain>
    </source>
</reference>
<dbReference type="Gene3D" id="2.40.10.120">
    <property type="match status" value="1"/>
</dbReference>
<sequence>MTGAQRDDLVVAGAVLRVLADGREAVGGAFLVGTDLVATCAHVVADALGGDPYSPAAPTAPVHLDFPLIRDEEGAPVRTTAQVAGWTPIAEDGSGDLALLRLRRGDAPEAARMPPLRRIEQLWGQGFWVLGFPDGGTHGVWSTGLIRGEQGTRWFQLQSTPGERRIEGGFSGAPVWHVESGAVVGMTVAADRGDTTTAYLIPIDQVLGQDPELLPCPYRGLRPFGEEHAHAFHGRDAEIERLVDAVARQPVVAVAGPSGVGKSSLVRAGLLPRLRAGGAEIVDLRPGDPEPRANGNQVLLLDQFEELAGADPAGARRLLERVVAQGTRAVLTMRWAALDELLTPRLARTLEAGTVLVAPLDRARLREAIVRPAEGAPGLAFEPGLVERILDDAGTEPGQLPLVESLLADLWERREGGYLTLRGYADAGGVAGALRQHAERVLESIETHPDPLRRLFTSLARPDATGRFTRRPVSLAELPAEQRALVGPLVAGRLLVADGDVVELAHQALIDHWPRLRDWLTDDREFLSWRARVQEQRKQWEATARDDGALPRGTALAAAIEWTASRGDEVSEVDRDFVRRGRARQRREVRRWRAVTAGLAVLALLAATLSVYAVNRRQVLAGQLATANAETLGLQSQARAATDPALAAQLALAAWRSDPDNAQARTALARSYLAFGSVDLELAGLTANPVNALLAAGDTAVLQTTPHPVLVTGLAGPTPRHSELPDVPGDQAVTLSPDGRLLAYPGPGGVGLRVRELTGNAGPRTIAGGSRVLQPLFTPAGDRLQAVVQTGAGGFEVRTWDVRTGAELPGRLGQLPPEATAAWPTADPDRALVRYGSQDRQGSRLVLRSLTDGSEVATLPDGALVAGSGAFAVSCADYQTLAITPLGGTGTPRTQPAESGCGAWRLRSGDGGWLVDDVSAGLPGADYTTLRLTNIATGEARDVLAPRSVNPGQPSSTPVFRPSSDLAVVSSGGRTSVLLAQGGALLRLRTTAAPDRAEPPRREAVSLSDSLVLAMYHNGVAVVDRETGRRLGQIDGLDANFYDPEIDGDSIWTVDPKDHSWVMTRYQLPDLRRITSVEVPDRHPDGTSPREPTTSPLHKRIQVSPVPDSNRLLVANGGWLYTFDRTTGAPVGNPIQLATDPKAIRFASLFTSAMSRPKHPDQVAILTNDMSIQLWDLNTAKIIGTVPARCGCVALFDPSGDQIVVQTDTRTLEVWNLSPIGLARPALPAPDQSIYGVDDDGHLLTWSYSDRRMSFLDLATGREAGSMMLAGLPSTSSTEDGRQIRLSVQGLTGSVSTQPGQLSVTAPAWRDRLCAVADRPFTEAERALLPDGTDIDRPCS</sequence>
<dbReference type="SUPFAM" id="SSF50998">
    <property type="entry name" value="Quinoprotein alcohol dehydrogenase-like"/>
    <property type="match status" value="1"/>
</dbReference>
<feature type="domain" description="Novel STAND NTPase 1" evidence="2">
    <location>
        <begin position="217"/>
        <end position="288"/>
    </location>
</feature>
<evidence type="ECO:0000256" key="1">
    <source>
        <dbReference type="SAM" id="MobiDB-lite"/>
    </source>
</evidence>
<comment type="caution">
    <text evidence="3">The sequence shown here is derived from an EMBL/GenBank/DDBJ whole genome shotgun (WGS) entry which is preliminary data.</text>
</comment>
<dbReference type="SUPFAM" id="SSF50494">
    <property type="entry name" value="Trypsin-like serine proteases"/>
    <property type="match status" value="1"/>
</dbReference>
<feature type="region of interest" description="Disordered" evidence="1">
    <location>
        <begin position="1077"/>
        <end position="1097"/>
    </location>
</feature>
<protein>
    <recommendedName>
        <fullName evidence="2">Novel STAND NTPase 1 domain-containing protein</fullName>
    </recommendedName>
</protein>
<gene>
    <name evidence="3" type="ORF">GCM10023321_37910</name>
</gene>
<dbReference type="InterPro" id="IPR027417">
    <property type="entry name" value="P-loop_NTPase"/>
</dbReference>
<evidence type="ECO:0000259" key="2">
    <source>
        <dbReference type="Pfam" id="PF20703"/>
    </source>
</evidence>
<dbReference type="SUPFAM" id="SSF69304">
    <property type="entry name" value="Tricorn protease N-terminal domain"/>
    <property type="match status" value="1"/>
</dbReference>
<dbReference type="Pfam" id="PF13365">
    <property type="entry name" value="Trypsin_2"/>
    <property type="match status" value="1"/>
</dbReference>
<dbReference type="InterPro" id="IPR011047">
    <property type="entry name" value="Quinoprotein_ADH-like_sf"/>
</dbReference>
<keyword evidence="4" id="KW-1185">Reference proteome</keyword>
<organism evidence="3 4">
    <name type="scientific">Pseudonocardia eucalypti</name>
    <dbReference type="NCBI Taxonomy" id="648755"/>
    <lineage>
        <taxon>Bacteria</taxon>
        <taxon>Bacillati</taxon>
        <taxon>Actinomycetota</taxon>
        <taxon>Actinomycetes</taxon>
        <taxon>Pseudonocardiales</taxon>
        <taxon>Pseudonocardiaceae</taxon>
        <taxon>Pseudonocardia</taxon>
    </lineage>
</organism>
<feature type="domain" description="Novel STAND NTPase 1" evidence="2">
    <location>
        <begin position="295"/>
        <end position="547"/>
    </location>
</feature>
<proteinExistence type="predicted"/>
<dbReference type="EMBL" id="BAABJP010000015">
    <property type="protein sequence ID" value="GAA5158313.1"/>
    <property type="molecule type" value="Genomic_DNA"/>
</dbReference>
<dbReference type="Pfam" id="PF20703">
    <property type="entry name" value="nSTAND1"/>
    <property type="match status" value="2"/>
</dbReference>
<evidence type="ECO:0000313" key="3">
    <source>
        <dbReference type="EMBL" id="GAA5158313.1"/>
    </source>
</evidence>
<dbReference type="Gene3D" id="2.130.10.10">
    <property type="entry name" value="YVTN repeat-like/Quinoprotein amine dehydrogenase"/>
    <property type="match status" value="2"/>
</dbReference>